<dbReference type="Proteomes" id="UP000070659">
    <property type="component" value="Unassembled WGS sequence"/>
</dbReference>
<dbReference type="GO" id="GO:0005829">
    <property type="term" value="C:cytosol"/>
    <property type="evidence" value="ECO:0007669"/>
    <property type="project" value="TreeGrafter"/>
</dbReference>
<reference evidence="4" key="1">
    <citation type="submission" date="2015-02" db="EMBL/GenBank/DDBJ databases">
        <title>Physiological reanalysis, assessment of diazotrophy, and genome sequences of multiple isolates of Streptomyces thermoautotrophicus.</title>
        <authorList>
            <person name="MacKellar D.C."/>
            <person name="Lieber L."/>
            <person name="Norman J."/>
            <person name="Bolger A."/>
            <person name="Tobin C."/>
            <person name="Murray J.W."/>
            <person name="Friesen M."/>
            <person name="Prell J."/>
        </authorList>
    </citation>
    <scope>NUCLEOTIDE SEQUENCE [LARGE SCALE GENOMIC DNA]</scope>
    <source>
        <strain evidence="4">UBT1</strain>
    </source>
</reference>
<dbReference type="PANTHER" id="PTHR21197">
    <property type="entry name" value="UDP-GALACTOPYRANOSE MUTASE"/>
    <property type="match status" value="1"/>
</dbReference>
<proteinExistence type="predicted"/>
<sequence length="462" mass="50481">MSTSADLLVLGAGPAGLAAAWRAARQGLSVIVLDRADSVGGMAASFTVGGVRVDHGSHRLHPAIPPHILHDLKQLLGDDLQLRRRNGRLRLGDRWVRFPLRAREVVGALPAGKLVRAAGEAVTRPLRRGPAVTYADVLRSGLGSTLYELVYAPYAQKLWGLPGEKVDADQARRRVSADTPWKVVARMLRPEGAGRVFYYPRKGFGQIVEALADAAVKEGAQIRLAAEVEYIAPTVDEVTVGTMGGQRYTAGHVFSTIPLPILARICRPGPPLTVIEASSRLRFRAMVLVYAVHLGSRPWSAYDAHYLPGLDTPIARISEPANYRLSLDDPTDRTVLCCEIPCSVGDDTWNASDDDLAALVTDTVGRLGLPALNLGWVYVKRLRQAYPIYDVGYRESLQSLDRWAGELPRVTTFGRLGLFVHDNTHHALIMAYDAANALSRDGFDHQAWAAARERFASHVVED</sequence>
<organism evidence="3 4">
    <name type="scientific">Carbonactinospora thermoautotrophica</name>
    <dbReference type="NCBI Taxonomy" id="1469144"/>
    <lineage>
        <taxon>Bacteria</taxon>
        <taxon>Bacillati</taxon>
        <taxon>Actinomycetota</taxon>
        <taxon>Actinomycetes</taxon>
        <taxon>Kitasatosporales</taxon>
        <taxon>Carbonactinosporaceae</taxon>
        <taxon>Carbonactinospora</taxon>
    </lineage>
</organism>
<name>A0A132N7V2_9ACTN</name>
<dbReference type="GO" id="GO:0008767">
    <property type="term" value="F:UDP-galactopyranose mutase activity"/>
    <property type="evidence" value="ECO:0007669"/>
    <property type="project" value="TreeGrafter"/>
</dbReference>
<dbReference type="InterPro" id="IPR036188">
    <property type="entry name" value="FAD/NAD-bd_sf"/>
</dbReference>
<dbReference type="PATRIC" id="fig|1469144.8.peg.2290"/>
<dbReference type="PANTHER" id="PTHR21197:SF0">
    <property type="entry name" value="UDP-GALACTOPYRANOSE MUTASE"/>
    <property type="match status" value="1"/>
</dbReference>
<dbReference type="EMBL" id="JYIJ01000018">
    <property type="protein sequence ID" value="KWX00369.1"/>
    <property type="molecule type" value="Genomic_DNA"/>
</dbReference>
<protein>
    <submittedName>
        <fullName evidence="3">FAD-dependent oxidoreductase</fullName>
    </submittedName>
</protein>
<evidence type="ECO:0000313" key="5">
    <source>
        <dbReference type="Proteomes" id="UP000070659"/>
    </source>
</evidence>
<dbReference type="EMBL" id="JYIK01001110">
    <property type="protein sequence ID" value="KWX06208.1"/>
    <property type="molecule type" value="Genomic_DNA"/>
</dbReference>
<dbReference type="InterPro" id="IPR002937">
    <property type="entry name" value="Amino_oxidase"/>
</dbReference>
<evidence type="ECO:0000313" key="2">
    <source>
        <dbReference type="EMBL" id="KWX00369.1"/>
    </source>
</evidence>
<dbReference type="Gene3D" id="3.50.50.60">
    <property type="entry name" value="FAD/NAD(P)-binding domain"/>
    <property type="match status" value="1"/>
</dbReference>
<evidence type="ECO:0000313" key="4">
    <source>
        <dbReference type="Proteomes" id="UP000070598"/>
    </source>
</evidence>
<gene>
    <name evidence="2" type="ORF">TH66_16280</name>
    <name evidence="3" type="ORF">TR74_22680</name>
</gene>
<dbReference type="Pfam" id="PF01593">
    <property type="entry name" value="Amino_oxidase"/>
    <property type="match status" value="1"/>
</dbReference>
<dbReference type="Proteomes" id="UP000070598">
    <property type="component" value="Unassembled WGS sequence"/>
</dbReference>
<dbReference type="PRINTS" id="PR00419">
    <property type="entry name" value="ADXRDTASE"/>
</dbReference>
<feature type="domain" description="Amine oxidase" evidence="1">
    <location>
        <begin position="15"/>
        <end position="387"/>
    </location>
</feature>
<dbReference type="GO" id="GO:0050660">
    <property type="term" value="F:flavin adenine dinucleotide binding"/>
    <property type="evidence" value="ECO:0007669"/>
    <property type="project" value="TreeGrafter"/>
</dbReference>
<evidence type="ECO:0000313" key="3">
    <source>
        <dbReference type="EMBL" id="KWX06208.1"/>
    </source>
</evidence>
<dbReference type="SUPFAM" id="SSF51905">
    <property type="entry name" value="FAD/NAD(P)-binding domain"/>
    <property type="match status" value="1"/>
</dbReference>
<reference evidence="3 5" key="2">
    <citation type="submission" date="2015-02" db="EMBL/GenBank/DDBJ databases">
        <title>Physiological reanalysis, assessment of diazotrophy, and genome sequences of multiple isolates of Streptomyces thermoautotrophicus.</title>
        <authorList>
            <person name="MacKellar D.C."/>
            <person name="Lieber L."/>
            <person name="Norman J."/>
            <person name="Bolger A."/>
            <person name="Tobin C."/>
            <person name="Murray J.W."/>
            <person name="Prell J."/>
        </authorList>
    </citation>
    <scope>NUCLEOTIDE SEQUENCE [LARGE SCALE GENOMIC DNA]</scope>
    <source>
        <strain evidence="3 5">UBT1</strain>
    </source>
</reference>
<accession>A0A132N7V2</accession>
<evidence type="ECO:0000259" key="1">
    <source>
        <dbReference type="Pfam" id="PF01593"/>
    </source>
</evidence>
<dbReference type="RefSeq" id="WP_067070900.1">
    <property type="nucleotide sequence ID" value="NZ_JYIJ01000018.1"/>
</dbReference>
<dbReference type="AlphaFoldDB" id="A0A132N7V2"/>
<comment type="caution">
    <text evidence="3">The sequence shown here is derived from an EMBL/GenBank/DDBJ whole genome shotgun (WGS) entry which is preliminary data.</text>
</comment>
<dbReference type="GO" id="GO:0016491">
    <property type="term" value="F:oxidoreductase activity"/>
    <property type="evidence" value="ECO:0007669"/>
    <property type="project" value="InterPro"/>
</dbReference>